<dbReference type="RefSeq" id="WP_189453686.1">
    <property type="nucleotide sequence ID" value="NZ_BMYD01000001.1"/>
</dbReference>
<name>A0A918W5H6_9GAMM</name>
<dbReference type="InterPro" id="IPR036425">
    <property type="entry name" value="MoaB/Mog-like_dom_sf"/>
</dbReference>
<evidence type="ECO:0000313" key="1">
    <source>
        <dbReference type="EMBL" id="GHA74145.1"/>
    </source>
</evidence>
<accession>A0A918W5H6</accession>
<keyword evidence="2" id="KW-1185">Reference proteome</keyword>
<evidence type="ECO:0000313" key="2">
    <source>
        <dbReference type="Proteomes" id="UP000646426"/>
    </source>
</evidence>
<evidence type="ECO:0008006" key="3">
    <source>
        <dbReference type="Google" id="ProtNLM"/>
    </source>
</evidence>
<organism evidence="1 2">
    <name type="scientific">Cognatilysobacter bugurensis</name>
    <dbReference type="NCBI Taxonomy" id="543356"/>
    <lineage>
        <taxon>Bacteria</taxon>
        <taxon>Pseudomonadati</taxon>
        <taxon>Pseudomonadota</taxon>
        <taxon>Gammaproteobacteria</taxon>
        <taxon>Lysobacterales</taxon>
        <taxon>Lysobacteraceae</taxon>
        <taxon>Cognatilysobacter</taxon>
    </lineage>
</organism>
<dbReference type="AlphaFoldDB" id="A0A918W5H6"/>
<proteinExistence type="predicted"/>
<protein>
    <recommendedName>
        <fullName evidence="3">Molybdopterin molybdenumtransferase</fullName>
    </recommendedName>
</protein>
<dbReference type="EMBL" id="BMYD01000001">
    <property type="protein sequence ID" value="GHA74145.1"/>
    <property type="molecule type" value="Genomic_DNA"/>
</dbReference>
<dbReference type="Proteomes" id="UP000646426">
    <property type="component" value="Unassembled WGS sequence"/>
</dbReference>
<dbReference type="Gene3D" id="3.40.980.10">
    <property type="entry name" value="MoaB/Mog-like domain"/>
    <property type="match status" value="1"/>
</dbReference>
<gene>
    <name evidence="1" type="ORF">GCM10007067_08820</name>
</gene>
<comment type="caution">
    <text evidence="1">The sequence shown here is derived from an EMBL/GenBank/DDBJ whole genome shotgun (WGS) entry which is preliminary data.</text>
</comment>
<sequence length="285" mass="29665">MNLTDALETVRRVGAVRTTDVQTLALARAHRRVLAEEMLGPDASPVDVAAPGQVLTPIAVAHAARVGVEIARVRRRPTIAVFVIESGDRGASDAAHALLTGLLRADGLEPTAWPSLQADERNVEIAIRDAGCAFDAIAVCGDTNGRALVDRVLAAFGDVRVAALDLDGEAAAFRFATLDAACVLALPLDPLALAGLYLTAGRALIDALEARTDRRLPQRARLDAPRATPRAFEWARARVDEPGVSTLVSTGMEVSAGAPVDAVLLPESEGAAGDASSLAVPLPTL</sequence>
<reference evidence="1" key="2">
    <citation type="submission" date="2020-09" db="EMBL/GenBank/DDBJ databases">
        <authorList>
            <person name="Sun Q."/>
            <person name="Kim S."/>
        </authorList>
    </citation>
    <scope>NUCLEOTIDE SEQUENCE</scope>
    <source>
        <strain evidence="1">KCTC 23077</strain>
    </source>
</reference>
<reference evidence="1" key="1">
    <citation type="journal article" date="2014" name="Int. J. Syst. Evol. Microbiol.">
        <title>Complete genome sequence of Corynebacterium casei LMG S-19264T (=DSM 44701T), isolated from a smear-ripened cheese.</title>
        <authorList>
            <consortium name="US DOE Joint Genome Institute (JGI-PGF)"/>
            <person name="Walter F."/>
            <person name="Albersmeier A."/>
            <person name="Kalinowski J."/>
            <person name="Ruckert C."/>
        </authorList>
    </citation>
    <scope>NUCLEOTIDE SEQUENCE</scope>
    <source>
        <strain evidence="1">KCTC 23077</strain>
    </source>
</reference>